<feature type="compositionally biased region" description="Basic and acidic residues" evidence="3">
    <location>
        <begin position="374"/>
        <end position="384"/>
    </location>
</feature>
<evidence type="ECO:0000259" key="4">
    <source>
        <dbReference type="PROSITE" id="PS50102"/>
    </source>
</evidence>
<dbReference type="EMBL" id="KV428010">
    <property type="protein sequence ID" value="KZT42958.1"/>
    <property type="molecule type" value="Genomic_DNA"/>
</dbReference>
<dbReference type="Proteomes" id="UP000076798">
    <property type="component" value="Unassembled WGS sequence"/>
</dbReference>
<dbReference type="PANTHER" id="PTHR23236">
    <property type="entry name" value="EUKARYOTIC TRANSLATION INITIATION FACTOR 4B/4H"/>
    <property type="match status" value="1"/>
</dbReference>
<feature type="region of interest" description="Disordered" evidence="3">
    <location>
        <begin position="312"/>
        <end position="397"/>
    </location>
</feature>
<dbReference type="Gene3D" id="3.30.70.330">
    <property type="match status" value="2"/>
</dbReference>
<dbReference type="PANTHER" id="PTHR23236:SF95">
    <property type="entry name" value="NUCLEOLAR PROTEIN 13"/>
    <property type="match status" value="1"/>
</dbReference>
<sequence>MASDTSDSESSSSSSGESSKSVVEEAPVLSHAAKRRANAGKPVKGKQPAEVAKPDLHGKPHRENSVWVGNLAFKTTPDALRKFFDGVGVITRIHMPTKATPANKWKEARTENQGFAYVDFETSDAKTVAITLSEGHLDGRKLLIKDGNDFTGRPAERLPSTAVAGEDPASSKNTGLSKTARKILSTQKQPPAQTLFVGNLSFQATADSLRAMVEAHRENSFRKDKKDQKDQKSAFAGEQKEQAEPEEEAPKPEPTISKKWLRAVRLGTFEDSGLCKGWAFLDFTSIEAATEALIDQRNHHMDGRALKLEYASPDAVRRGGGPRGNAPTKRPARAGAVPENETGDNPRKRKPESHDEHDPTESGKAALDDSVEPTSKRPRSDVKSKGPRIRPRPGAALALAKREKVGIVESLGEKIVFD</sequence>
<feature type="compositionally biased region" description="Basic and acidic residues" evidence="3">
    <location>
        <begin position="352"/>
        <end position="361"/>
    </location>
</feature>
<dbReference type="AlphaFoldDB" id="A0A166HQ49"/>
<feature type="compositionally biased region" description="Basic and acidic residues" evidence="3">
    <location>
        <begin position="216"/>
        <end position="251"/>
    </location>
</feature>
<dbReference type="PROSITE" id="PS50102">
    <property type="entry name" value="RRM"/>
    <property type="match status" value="2"/>
</dbReference>
<reference evidence="5 6" key="1">
    <citation type="journal article" date="2016" name="Mol. Biol. Evol.">
        <title>Comparative Genomics of Early-Diverging Mushroom-Forming Fungi Provides Insights into the Origins of Lignocellulose Decay Capabilities.</title>
        <authorList>
            <person name="Nagy L.G."/>
            <person name="Riley R."/>
            <person name="Tritt A."/>
            <person name="Adam C."/>
            <person name="Daum C."/>
            <person name="Floudas D."/>
            <person name="Sun H."/>
            <person name="Yadav J.S."/>
            <person name="Pangilinan J."/>
            <person name="Larsson K.H."/>
            <person name="Matsuura K."/>
            <person name="Barry K."/>
            <person name="Labutti K."/>
            <person name="Kuo R."/>
            <person name="Ohm R.A."/>
            <person name="Bhattacharya S.S."/>
            <person name="Shirouzu T."/>
            <person name="Yoshinaga Y."/>
            <person name="Martin F.M."/>
            <person name="Grigoriev I.V."/>
            <person name="Hibbett D.S."/>
        </authorList>
    </citation>
    <scope>NUCLEOTIDE SEQUENCE [LARGE SCALE GENOMIC DNA]</scope>
    <source>
        <strain evidence="5 6">HHB10207 ss-3</strain>
    </source>
</reference>
<dbReference type="InterPro" id="IPR012677">
    <property type="entry name" value="Nucleotide-bd_a/b_plait_sf"/>
</dbReference>
<dbReference type="Pfam" id="PF00076">
    <property type="entry name" value="RRM_1"/>
    <property type="match status" value="1"/>
</dbReference>
<dbReference type="SMART" id="SM00360">
    <property type="entry name" value="RRM"/>
    <property type="match status" value="2"/>
</dbReference>
<evidence type="ECO:0000256" key="2">
    <source>
        <dbReference type="PROSITE-ProRule" id="PRU00176"/>
    </source>
</evidence>
<dbReference type="GO" id="GO:0003723">
    <property type="term" value="F:RNA binding"/>
    <property type="evidence" value="ECO:0007669"/>
    <property type="project" value="UniProtKB-UniRule"/>
</dbReference>
<evidence type="ECO:0000256" key="3">
    <source>
        <dbReference type="SAM" id="MobiDB-lite"/>
    </source>
</evidence>
<organism evidence="5 6">
    <name type="scientific">Sistotremastrum suecicum HHB10207 ss-3</name>
    <dbReference type="NCBI Taxonomy" id="1314776"/>
    <lineage>
        <taxon>Eukaryota</taxon>
        <taxon>Fungi</taxon>
        <taxon>Dikarya</taxon>
        <taxon>Basidiomycota</taxon>
        <taxon>Agaricomycotina</taxon>
        <taxon>Agaricomycetes</taxon>
        <taxon>Sistotremastrales</taxon>
        <taxon>Sistotremastraceae</taxon>
        <taxon>Sistotremastrum</taxon>
    </lineage>
</organism>
<proteinExistence type="predicted"/>
<name>A0A166HQ49_9AGAM</name>
<dbReference type="GO" id="GO:0005730">
    <property type="term" value="C:nucleolus"/>
    <property type="evidence" value="ECO:0007669"/>
    <property type="project" value="TreeGrafter"/>
</dbReference>
<dbReference type="OrthoDB" id="439808at2759"/>
<feature type="compositionally biased region" description="Basic and acidic residues" evidence="3">
    <location>
        <begin position="52"/>
        <end position="63"/>
    </location>
</feature>
<evidence type="ECO:0000256" key="1">
    <source>
        <dbReference type="ARBA" id="ARBA00022884"/>
    </source>
</evidence>
<keyword evidence="6" id="KW-1185">Reference proteome</keyword>
<dbReference type="SUPFAM" id="SSF54928">
    <property type="entry name" value="RNA-binding domain, RBD"/>
    <property type="match status" value="2"/>
</dbReference>
<evidence type="ECO:0000313" key="6">
    <source>
        <dbReference type="Proteomes" id="UP000076798"/>
    </source>
</evidence>
<keyword evidence="1 2" id="KW-0694">RNA-binding</keyword>
<evidence type="ECO:0000313" key="5">
    <source>
        <dbReference type="EMBL" id="KZT42958.1"/>
    </source>
</evidence>
<feature type="region of interest" description="Disordered" evidence="3">
    <location>
        <begin position="1"/>
        <end position="63"/>
    </location>
</feature>
<dbReference type="InterPro" id="IPR000504">
    <property type="entry name" value="RRM_dom"/>
</dbReference>
<protein>
    <recommendedName>
        <fullName evidence="4">RRM domain-containing protein</fullName>
    </recommendedName>
</protein>
<dbReference type="STRING" id="1314776.A0A166HQ49"/>
<dbReference type="InterPro" id="IPR035979">
    <property type="entry name" value="RBD_domain_sf"/>
</dbReference>
<accession>A0A166HQ49</accession>
<feature type="domain" description="RRM" evidence="4">
    <location>
        <begin position="64"/>
        <end position="157"/>
    </location>
</feature>
<feature type="region of interest" description="Disordered" evidence="3">
    <location>
        <begin position="216"/>
        <end position="255"/>
    </location>
</feature>
<feature type="domain" description="RRM" evidence="4">
    <location>
        <begin position="193"/>
        <end position="313"/>
    </location>
</feature>
<feature type="region of interest" description="Disordered" evidence="3">
    <location>
        <begin position="148"/>
        <end position="178"/>
    </location>
</feature>
<feature type="compositionally biased region" description="Low complexity" evidence="3">
    <location>
        <begin position="1"/>
        <end position="25"/>
    </location>
</feature>
<gene>
    <name evidence="5" type="ORF">SISSUDRAFT_1058097</name>
</gene>